<dbReference type="AlphaFoldDB" id="A8S496"/>
<accession>A8S496</accession>
<dbReference type="HOGENOM" id="CLU_3364204_0_0_9"/>
<comment type="caution">
    <text evidence="1">The sequence shown here is derived from an EMBL/GenBank/DDBJ whole genome shotgun (WGS) entry which is preliminary data.</text>
</comment>
<evidence type="ECO:0000313" key="2">
    <source>
        <dbReference type="Proteomes" id="UP000005396"/>
    </source>
</evidence>
<reference evidence="1 2" key="2">
    <citation type="submission" date="2007-09" db="EMBL/GenBank/DDBJ databases">
        <title>Draft genome sequence of Clostridium bolteae (ATCC BAA-613).</title>
        <authorList>
            <person name="Sudarsanam P."/>
            <person name="Ley R."/>
            <person name="Guruge J."/>
            <person name="Turnbaugh P.J."/>
            <person name="Mahowald M."/>
            <person name="Liep D."/>
            <person name="Gordon J."/>
        </authorList>
    </citation>
    <scope>NUCLEOTIDE SEQUENCE [LARGE SCALE GENOMIC DNA]</scope>
    <source>
        <strain evidence="2">ATCC BAA-613 / DSM 15670 / CCUG 46953 / JCM 12243 / WAL 16351</strain>
    </source>
</reference>
<dbReference type="Proteomes" id="UP000005396">
    <property type="component" value="Unassembled WGS sequence"/>
</dbReference>
<reference evidence="1 2" key="1">
    <citation type="submission" date="2007-08" db="EMBL/GenBank/DDBJ databases">
        <authorList>
            <person name="Fulton L."/>
            <person name="Clifton S."/>
            <person name="Fulton B."/>
            <person name="Xu J."/>
            <person name="Minx P."/>
            <person name="Pepin K.H."/>
            <person name="Johnson M."/>
            <person name="Thiruvilangam P."/>
            <person name="Bhonagiri V."/>
            <person name="Nash W.E."/>
            <person name="Mardis E.R."/>
            <person name="Wilson R.K."/>
        </authorList>
    </citation>
    <scope>NUCLEOTIDE SEQUENCE [LARGE SCALE GENOMIC DNA]</scope>
    <source>
        <strain evidence="2">ATCC BAA-613 / DSM 15670 / CCUG 46953 / JCM 12243 / WAL 16351</strain>
    </source>
</reference>
<dbReference type="EMBL" id="ABCC02000062">
    <property type="protein sequence ID" value="EDP12878.1"/>
    <property type="molecule type" value="Genomic_DNA"/>
</dbReference>
<protein>
    <submittedName>
        <fullName evidence="1">Uncharacterized protein</fullName>
    </submittedName>
</protein>
<name>A8S496_ENTBW</name>
<proteinExistence type="predicted"/>
<evidence type="ECO:0000313" key="1">
    <source>
        <dbReference type="EMBL" id="EDP12878.1"/>
    </source>
</evidence>
<organism evidence="1 2">
    <name type="scientific">Enterocloster bolteae (strain ATCC BAA-613 / DSM 15670 / CCUG 46953 / JCM 12243 / WAL 16351)</name>
    <name type="common">Clostridium bolteae</name>
    <dbReference type="NCBI Taxonomy" id="411902"/>
    <lineage>
        <taxon>Bacteria</taxon>
        <taxon>Bacillati</taxon>
        <taxon>Bacillota</taxon>
        <taxon>Clostridia</taxon>
        <taxon>Lachnospirales</taxon>
        <taxon>Lachnospiraceae</taxon>
        <taxon>Enterocloster</taxon>
    </lineage>
</organism>
<gene>
    <name evidence="1" type="ORF">CLOBOL_06861</name>
</gene>
<sequence length="35" mass="4186">MTIARYSTKQQLQGTFRTEDFIRKKGEERTLLLIL</sequence>
<dbReference type="PaxDb" id="411902-CLOBOL_06861"/>